<feature type="transmembrane region" description="Helical" evidence="1">
    <location>
        <begin position="271"/>
        <end position="292"/>
    </location>
</feature>
<accession>A0A2W5B2M7</accession>
<dbReference type="PANTHER" id="PTHR35337:SF1">
    <property type="entry name" value="SLR1478 PROTEIN"/>
    <property type="match status" value="1"/>
</dbReference>
<evidence type="ECO:0000256" key="1">
    <source>
        <dbReference type="SAM" id="Phobius"/>
    </source>
</evidence>
<feature type="transmembrane region" description="Helical" evidence="1">
    <location>
        <begin position="212"/>
        <end position="233"/>
    </location>
</feature>
<gene>
    <name evidence="2" type="ORF">DI632_09610</name>
</gene>
<keyword evidence="1" id="KW-0472">Membrane</keyword>
<keyword evidence="1" id="KW-0812">Transmembrane</keyword>
<feature type="transmembrane region" description="Helical" evidence="1">
    <location>
        <begin position="185"/>
        <end position="205"/>
    </location>
</feature>
<evidence type="ECO:0000313" key="2">
    <source>
        <dbReference type="EMBL" id="PZO77181.1"/>
    </source>
</evidence>
<dbReference type="InterPro" id="IPR002798">
    <property type="entry name" value="SpoIIM-like"/>
</dbReference>
<proteinExistence type="predicted"/>
<dbReference type="AlphaFoldDB" id="A0A2W5B2M7"/>
<dbReference type="EMBL" id="QFNF01000023">
    <property type="protein sequence ID" value="PZO77181.1"/>
    <property type="molecule type" value="Genomic_DNA"/>
</dbReference>
<evidence type="ECO:0000313" key="3">
    <source>
        <dbReference type="Proteomes" id="UP000248614"/>
    </source>
</evidence>
<protein>
    <recommendedName>
        <fullName evidence="4">Stage II sporulation protein M</fullName>
    </recommendedName>
</protein>
<comment type="caution">
    <text evidence="2">The sequence shown here is derived from an EMBL/GenBank/DDBJ whole genome shotgun (WGS) entry which is preliminary data.</text>
</comment>
<feature type="transmembrane region" description="Helical" evidence="1">
    <location>
        <begin position="239"/>
        <end position="259"/>
    </location>
</feature>
<feature type="transmembrane region" description="Helical" evidence="1">
    <location>
        <begin position="112"/>
        <end position="130"/>
    </location>
</feature>
<dbReference type="Pfam" id="PF01944">
    <property type="entry name" value="SpoIIM"/>
    <property type="match status" value="1"/>
</dbReference>
<dbReference type="Proteomes" id="UP000248614">
    <property type="component" value="Unassembled WGS sequence"/>
</dbReference>
<reference evidence="2 3" key="1">
    <citation type="submission" date="2017-08" db="EMBL/GenBank/DDBJ databases">
        <title>Infants hospitalized years apart are colonized by the same room-sourced microbial strains.</title>
        <authorList>
            <person name="Brooks B."/>
            <person name="Olm M.R."/>
            <person name="Firek B.A."/>
            <person name="Baker R."/>
            <person name="Thomas B.C."/>
            <person name="Morowitz M.J."/>
            <person name="Banfield J.F."/>
        </authorList>
    </citation>
    <scope>NUCLEOTIDE SEQUENCE [LARGE SCALE GENOMIC DNA]</scope>
    <source>
        <strain evidence="2">S2_018_000_R3_110</strain>
    </source>
</reference>
<name>A0A2W5B2M7_9SPHN</name>
<evidence type="ECO:0008006" key="4">
    <source>
        <dbReference type="Google" id="ProtNLM"/>
    </source>
</evidence>
<sequence length="330" mass="35505">MTITFATRHFRAEREADWARLEELLTRLETKSPRRLSDEDLVDLPRLYRATLSSLSIARATSLDASLVGYLEALSTRAYFALYSAREPWMRQVKAFFTTAWPRSVRAIGPELLLATALLILSAVAAYHLVRADPAWFPAMISPEMAGGRDMNASAATLRESLYGKPDQGGLEIFATFLFTHNAQVAIMAFALGFLFGIPTIILAVQNGALAGAMFAAFVPHGLGWGFFAWLMIHGTTEIAAIAIAAAAGIHIGRAVAFPGERTRMAAAADAGTRGAIVMIGVILMLLVAGLLEGFARQLVTDDAARLAIGGTMLALWSLYFTIGGRRGAA</sequence>
<organism evidence="2 3">
    <name type="scientific">Sphingomonas hengshuiensis</name>
    <dbReference type="NCBI Taxonomy" id="1609977"/>
    <lineage>
        <taxon>Bacteria</taxon>
        <taxon>Pseudomonadati</taxon>
        <taxon>Pseudomonadota</taxon>
        <taxon>Alphaproteobacteria</taxon>
        <taxon>Sphingomonadales</taxon>
        <taxon>Sphingomonadaceae</taxon>
        <taxon>Sphingomonas</taxon>
    </lineage>
</organism>
<keyword evidence="1" id="KW-1133">Transmembrane helix</keyword>
<feature type="transmembrane region" description="Helical" evidence="1">
    <location>
        <begin position="304"/>
        <end position="323"/>
    </location>
</feature>
<dbReference type="PANTHER" id="PTHR35337">
    <property type="entry name" value="SLR1478 PROTEIN"/>
    <property type="match status" value="1"/>
</dbReference>